<dbReference type="Gene3D" id="2.60.120.10">
    <property type="entry name" value="Jelly Rolls"/>
    <property type="match status" value="4"/>
</dbReference>
<evidence type="ECO:0000259" key="3">
    <source>
        <dbReference type="PROSITE" id="PS50042"/>
    </source>
</evidence>
<feature type="domain" description="Cyclic nucleotide-binding" evidence="3">
    <location>
        <begin position="152"/>
        <end position="273"/>
    </location>
</feature>
<dbReference type="Pfam" id="PF00027">
    <property type="entry name" value="cNMP_binding"/>
    <property type="match status" value="4"/>
</dbReference>
<feature type="region of interest" description="Disordered" evidence="1">
    <location>
        <begin position="545"/>
        <end position="595"/>
    </location>
</feature>
<feature type="domain" description="Cyclic nucleotide-binding" evidence="3">
    <location>
        <begin position="291"/>
        <end position="395"/>
    </location>
</feature>
<dbReference type="InterPro" id="IPR000595">
    <property type="entry name" value="cNMP-bd_dom"/>
</dbReference>
<feature type="domain" description="Cyclic nucleotide-binding" evidence="3">
    <location>
        <begin position="19"/>
        <end position="135"/>
    </location>
</feature>
<dbReference type="InterPro" id="IPR050397">
    <property type="entry name" value="Env_Response_Regulators"/>
</dbReference>
<evidence type="ECO:0000256" key="2">
    <source>
        <dbReference type="SAM" id="Phobius"/>
    </source>
</evidence>
<dbReference type="CDD" id="cd00038">
    <property type="entry name" value="CAP_ED"/>
    <property type="match status" value="4"/>
</dbReference>
<accession>A0A6B1G2U8</accession>
<dbReference type="PROSITE" id="PS50042">
    <property type="entry name" value="CNMP_BINDING_3"/>
    <property type="match status" value="4"/>
</dbReference>
<dbReference type="PANTHER" id="PTHR24567:SF74">
    <property type="entry name" value="HTH-TYPE TRANSCRIPTIONAL REGULATOR ARCR"/>
    <property type="match status" value="1"/>
</dbReference>
<reference evidence="4" key="1">
    <citation type="submission" date="2019-09" db="EMBL/GenBank/DDBJ databases">
        <title>Characterisation of the sponge microbiome using genome-centric metagenomics.</title>
        <authorList>
            <person name="Engelberts J.P."/>
            <person name="Robbins S.J."/>
            <person name="De Goeij J.M."/>
            <person name="Aranda M."/>
            <person name="Bell S.C."/>
            <person name="Webster N.S."/>
        </authorList>
    </citation>
    <scope>NUCLEOTIDE SEQUENCE</scope>
    <source>
        <strain evidence="4">SB0675_bin_29</strain>
    </source>
</reference>
<gene>
    <name evidence="4" type="ORF">F4148_16335</name>
</gene>
<evidence type="ECO:0000313" key="4">
    <source>
        <dbReference type="EMBL" id="MYH63249.1"/>
    </source>
</evidence>
<protein>
    <submittedName>
        <fullName evidence="4">Cyclic nucleotide-binding domain-containing protein</fullName>
    </submittedName>
</protein>
<dbReference type="InterPro" id="IPR018490">
    <property type="entry name" value="cNMP-bd_dom_sf"/>
</dbReference>
<sequence length="633" mass="68861">MRCRKGVIMSVDFLRATPLFHDLSDSELEEIVTILREESFPGGGTIFRSDDNCSDLSLIRGGYVRLFDANGSVLATLGPGSLLGEAEFLRGLAHNTSAVAASDVHLWSLPDSGLRQLLQREYGIGIKLSQNFGEQISQLEDYLVEQLVKTRALGGLPHRLIEPMARSMQPHQLQRGRFLYQSGQRAEALYLLETGALELQPAPTPEEPSPTASLVEPGNLFGVLPLLTNKPYNASAYSVDDCLLWSLPASTFHSLSSKYPHLRRALGRHSRSRLSLTDQTQAVVRLAQTPLFGQLEPSNLHAIAQKLVLQHVPSGEGIYRLGDRSDALFLVDEGEVELTAENESGVLQELARVDVGSYFGAMSLLTGEARKENATAIGNTNLWVLYRSDLEELVGQLPAIGAALDRVLASRSASQPTPVTAERLRRFPLLANLEVNELQEVARYLRQAHLRQGEQVFRAGAPSDALYFIERGVVRLQLLNGAGSWTRGEGEIFGEKAILSDEPYGQSAFAETDVDLLYVEYPGLDLLKSRLPSVATDLHRILSQPVGGGIDQTGLPPRPGVDPPAGAPEGIPQRRREAAAAEEYPPPAGRSSPSGGGWFNNLSGWGKIRLVLVVLLLAYLGIVVAPPLLGISF</sequence>
<feature type="compositionally biased region" description="Pro residues" evidence="1">
    <location>
        <begin position="556"/>
        <end position="566"/>
    </location>
</feature>
<evidence type="ECO:0000256" key="1">
    <source>
        <dbReference type="SAM" id="MobiDB-lite"/>
    </source>
</evidence>
<name>A0A6B1G2U8_9CHLR</name>
<dbReference type="EMBL" id="VYDA01000577">
    <property type="protein sequence ID" value="MYH63249.1"/>
    <property type="molecule type" value="Genomic_DNA"/>
</dbReference>
<proteinExistence type="predicted"/>
<dbReference type="SMART" id="SM00100">
    <property type="entry name" value="cNMP"/>
    <property type="match status" value="4"/>
</dbReference>
<dbReference type="InterPro" id="IPR014710">
    <property type="entry name" value="RmlC-like_jellyroll"/>
</dbReference>
<keyword evidence="2" id="KW-1133">Transmembrane helix</keyword>
<comment type="caution">
    <text evidence="4">The sequence shown here is derived from an EMBL/GenBank/DDBJ whole genome shotgun (WGS) entry which is preliminary data.</text>
</comment>
<dbReference type="GO" id="GO:0003700">
    <property type="term" value="F:DNA-binding transcription factor activity"/>
    <property type="evidence" value="ECO:0007669"/>
    <property type="project" value="TreeGrafter"/>
</dbReference>
<dbReference type="GO" id="GO:0005829">
    <property type="term" value="C:cytosol"/>
    <property type="evidence" value="ECO:0007669"/>
    <property type="project" value="TreeGrafter"/>
</dbReference>
<feature type="domain" description="Cyclic nucleotide-binding" evidence="3">
    <location>
        <begin position="429"/>
        <end position="520"/>
    </location>
</feature>
<organism evidence="4">
    <name type="scientific">Caldilineaceae bacterium SB0675_bin_29</name>
    <dbReference type="NCBI Taxonomy" id="2605266"/>
    <lineage>
        <taxon>Bacteria</taxon>
        <taxon>Bacillati</taxon>
        <taxon>Chloroflexota</taxon>
        <taxon>Caldilineae</taxon>
        <taxon>Caldilineales</taxon>
        <taxon>Caldilineaceae</taxon>
    </lineage>
</organism>
<dbReference type="PANTHER" id="PTHR24567">
    <property type="entry name" value="CRP FAMILY TRANSCRIPTIONAL REGULATORY PROTEIN"/>
    <property type="match status" value="1"/>
</dbReference>
<dbReference type="AlphaFoldDB" id="A0A6B1G2U8"/>
<dbReference type="SUPFAM" id="SSF51206">
    <property type="entry name" value="cAMP-binding domain-like"/>
    <property type="match status" value="4"/>
</dbReference>
<keyword evidence="2" id="KW-0812">Transmembrane</keyword>
<keyword evidence="2" id="KW-0472">Membrane</keyword>
<feature type="transmembrane region" description="Helical" evidence="2">
    <location>
        <begin position="610"/>
        <end position="629"/>
    </location>
</feature>